<keyword evidence="1" id="KW-1133">Transmembrane helix</keyword>
<accession>Q8ITE2</accession>
<name>Q8ITE2_SCHMA</name>
<evidence type="ECO:0000313" key="2">
    <source>
        <dbReference type="EMBL" id="AAN17271.1"/>
    </source>
</evidence>
<keyword evidence="1" id="KW-0472">Membrane</keyword>
<proteinExistence type="evidence at transcript level"/>
<reference evidence="2" key="1">
    <citation type="submission" date="2002-06" db="EMBL/GenBank/DDBJ databases">
        <authorList>
            <person name="Smyth D.J."/>
            <person name="McManus D.P."/>
            <person name="Smout M.J."/>
            <person name="Laha T."/>
            <person name="Loukas A."/>
        </authorList>
    </citation>
    <scope>NUCLEOTIDE SEQUENCE</scope>
</reference>
<sequence>MFYIFSLTNQLFNTIVFLVCFTHHMMFLRHIPY</sequence>
<feature type="transmembrane region" description="Helical" evidence="1">
    <location>
        <begin position="12"/>
        <end position="31"/>
    </location>
</feature>
<dbReference type="AlphaFoldDB" id="Q8ITE2"/>
<organism evidence="2">
    <name type="scientific">Schistosoma mansoni</name>
    <name type="common">Blood fluke</name>
    <dbReference type="NCBI Taxonomy" id="6183"/>
    <lineage>
        <taxon>Eukaryota</taxon>
        <taxon>Metazoa</taxon>
        <taxon>Spiralia</taxon>
        <taxon>Lophotrochozoa</taxon>
        <taxon>Platyhelminthes</taxon>
        <taxon>Trematoda</taxon>
        <taxon>Digenea</taxon>
        <taxon>Strigeidida</taxon>
        <taxon>Schistosomatoidea</taxon>
        <taxon>Schistosomatidae</taxon>
        <taxon>Schistosoma</taxon>
    </lineage>
</organism>
<protein>
    <submittedName>
        <fullName evidence="2">Uncharacterized protein</fullName>
    </submittedName>
</protein>
<evidence type="ECO:0000256" key="1">
    <source>
        <dbReference type="SAM" id="Phobius"/>
    </source>
</evidence>
<dbReference type="EMBL" id="AF521086">
    <property type="protein sequence ID" value="AAN17271.1"/>
    <property type="molecule type" value="mRNA"/>
</dbReference>
<feature type="non-terminal residue" evidence="2">
    <location>
        <position position="33"/>
    </location>
</feature>
<reference evidence="2" key="2">
    <citation type="journal article" date="2003" name="Infect. Immun.">
        <title>Isolation of cDNAs encoding secreted and transmembrane proteins from Schistosoma mansoni by a signal sequence trap method.</title>
        <authorList>
            <person name="Smyth D."/>
            <person name="McManus D.P."/>
            <person name="Smout M.J."/>
            <person name="Laha T."/>
            <person name="Zhang W."/>
            <person name="Loukas A."/>
        </authorList>
    </citation>
    <scope>NUCLEOTIDE SEQUENCE</scope>
</reference>
<keyword evidence="1" id="KW-0812">Transmembrane</keyword>